<feature type="compositionally biased region" description="Polar residues" evidence="1">
    <location>
        <begin position="192"/>
        <end position="208"/>
    </location>
</feature>
<dbReference type="Pfam" id="PF13464">
    <property type="entry name" value="RodZ_C"/>
    <property type="match status" value="1"/>
</dbReference>
<dbReference type="SMART" id="SM00530">
    <property type="entry name" value="HTH_XRE"/>
    <property type="match status" value="1"/>
</dbReference>
<proteinExistence type="predicted"/>
<evidence type="ECO:0000313" key="4">
    <source>
        <dbReference type="Proteomes" id="UP001056201"/>
    </source>
</evidence>
<dbReference type="InterPro" id="IPR050400">
    <property type="entry name" value="Bact_Cytoskel_RodZ"/>
</dbReference>
<dbReference type="Gene3D" id="1.10.260.40">
    <property type="entry name" value="lambda repressor-like DNA-binding domains"/>
    <property type="match status" value="1"/>
</dbReference>
<dbReference type="PANTHER" id="PTHR34475">
    <property type="match status" value="1"/>
</dbReference>
<dbReference type="Pfam" id="PF13413">
    <property type="entry name" value="HTH_25"/>
    <property type="match status" value="1"/>
</dbReference>
<evidence type="ECO:0000259" key="2">
    <source>
        <dbReference type="SMART" id="SM00530"/>
    </source>
</evidence>
<feature type="region of interest" description="Disordered" evidence="1">
    <location>
        <begin position="189"/>
        <end position="226"/>
    </location>
</feature>
<sequence>MSEAVPATAGGLLKAAREKQGIHIAALAAAIKVTPRKLEALEADRYGDLPDMTFVRALAKTVCRSLKIEAEPVLALLPHQADSGTALAQVSTGLNQPFRERPARGDPPDWAVLQKPVLWGAGAVLLAALVVYLLPERALDRLTGAERSAAGNAGEIVGAAATSASGVVNEVIEAASAAIETVHSVPSAAEQGASQLSSAPGTSTTILNTPVPPVPPTTPATTAPAAVPSPAASAAVAAARPAASVPAATSPTTPSPTAPAAGALVLRASAESWVEVRDRAGKVLLSRTLQPGETVGVDGEIPLKATIGNAAGTQVTFRGQPVDTSTTRDNVARLELK</sequence>
<dbReference type="RefSeq" id="WP_250196922.1">
    <property type="nucleotide sequence ID" value="NZ_CP097636.1"/>
</dbReference>
<dbReference type="InterPro" id="IPR001387">
    <property type="entry name" value="Cro/C1-type_HTH"/>
</dbReference>
<evidence type="ECO:0000313" key="3">
    <source>
        <dbReference type="EMBL" id="URI08701.1"/>
    </source>
</evidence>
<evidence type="ECO:0000256" key="1">
    <source>
        <dbReference type="SAM" id="MobiDB-lite"/>
    </source>
</evidence>
<keyword evidence="4" id="KW-1185">Reference proteome</keyword>
<dbReference type="InterPro" id="IPR010982">
    <property type="entry name" value="Lambda_DNA-bd_dom_sf"/>
</dbReference>
<dbReference type="PANTHER" id="PTHR34475:SF1">
    <property type="entry name" value="CYTOSKELETON PROTEIN RODZ"/>
    <property type="match status" value="1"/>
</dbReference>
<protein>
    <submittedName>
        <fullName evidence="3">Helix-turn-helix domain-containing protein</fullName>
    </submittedName>
</protein>
<organism evidence="3 4">
    <name type="scientific">Aquincola tertiaricarbonis</name>
    <dbReference type="NCBI Taxonomy" id="391953"/>
    <lineage>
        <taxon>Bacteria</taxon>
        <taxon>Pseudomonadati</taxon>
        <taxon>Pseudomonadota</taxon>
        <taxon>Betaproteobacteria</taxon>
        <taxon>Burkholderiales</taxon>
        <taxon>Sphaerotilaceae</taxon>
        <taxon>Aquincola</taxon>
    </lineage>
</organism>
<dbReference type="InterPro" id="IPR025194">
    <property type="entry name" value="RodZ-like_C"/>
</dbReference>
<reference evidence="3" key="1">
    <citation type="submission" date="2022-05" db="EMBL/GenBank/DDBJ databases">
        <title>An RpoN-dependent PEP-CTERM gene is involved in floc formation of an Aquincola tertiaricarbonis strain.</title>
        <authorList>
            <person name="Qiu D."/>
            <person name="Xia M."/>
        </authorList>
    </citation>
    <scope>NUCLEOTIDE SEQUENCE</scope>
    <source>
        <strain evidence="3">RN12</strain>
    </source>
</reference>
<name>A0ABY4S5J4_AQUTE</name>
<gene>
    <name evidence="3" type="ORF">MW290_24290</name>
</gene>
<accession>A0ABY4S5J4</accession>
<feature type="domain" description="HTH cro/C1-type" evidence="2">
    <location>
        <begin position="12"/>
        <end position="68"/>
    </location>
</feature>
<dbReference type="EMBL" id="CP097636">
    <property type="protein sequence ID" value="URI08701.1"/>
    <property type="molecule type" value="Genomic_DNA"/>
</dbReference>
<dbReference type="Proteomes" id="UP001056201">
    <property type="component" value="Chromosome 2"/>
</dbReference>